<dbReference type="SMART" id="SM00387">
    <property type="entry name" value="HATPase_c"/>
    <property type="match status" value="1"/>
</dbReference>
<keyword evidence="18" id="KW-1185">Reference proteome</keyword>
<dbReference type="Gene3D" id="3.30.565.10">
    <property type="entry name" value="Histidine kinase-like ATPase, C-terminal domain"/>
    <property type="match status" value="1"/>
</dbReference>
<dbReference type="GO" id="GO:0000155">
    <property type="term" value="F:phosphorelay sensor kinase activity"/>
    <property type="evidence" value="ECO:0007669"/>
    <property type="project" value="InterPro"/>
</dbReference>
<dbReference type="Proteomes" id="UP000052268">
    <property type="component" value="Unassembled WGS sequence"/>
</dbReference>
<evidence type="ECO:0000256" key="1">
    <source>
        <dbReference type="ARBA" id="ARBA00000085"/>
    </source>
</evidence>
<gene>
    <name evidence="17" type="ORF">V474_22420</name>
</gene>
<dbReference type="AlphaFoldDB" id="A0A0J7XP75"/>
<dbReference type="InterPro" id="IPR004358">
    <property type="entry name" value="Sig_transdc_His_kin-like_C"/>
</dbReference>
<evidence type="ECO:0000259" key="15">
    <source>
        <dbReference type="PROSITE" id="PS50109"/>
    </source>
</evidence>
<dbReference type="SUPFAM" id="SSF47384">
    <property type="entry name" value="Homodimeric domain of signal transducing histidine kinase"/>
    <property type="match status" value="1"/>
</dbReference>
<evidence type="ECO:0000256" key="10">
    <source>
        <dbReference type="ARBA" id="ARBA00022840"/>
    </source>
</evidence>
<keyword evidence="7 14" id="KW-0812">Transmembrane</keyword>
<evidence type="ECO:0000256" key="13">
    <source>
        <dbReference type="ARBA" id="ARBA00023136"/>
    </source>
</evidence>
<dbReference type="InterPro" id="IPR036097">
    <property type="entry name" value="HisK_dim/P_sf"/>
</dbReference>
<dbReference type="PANTHER" id="PTHR44936">
    <property type="entry name" value="SENSOR PROTEIN CREC"/>
    <property type="match status" value="1"/>
</dbReference>
<keyword evidence="4" id="KW-1003">Cell membrane</keyword>
<comment type="catalytic activity">
    <reaction evidence="1">
        <text>ATP + protein L-histidine = ADP + protein N-phospho-L-histidine.</text>
        <dbReference type="EC" id="2.7.13.3"/>
    </reaction>
</comment>
<keyword evidence="5" id="KW-0597">Phosphoprotein</keyword>
<dbReference type="SUPFAM" id="SSF158472">
    <property type="entry name" value="HAMP domain-like"/>
    <property type="match status" value="1"/>
</dbReference>
<keyword evidence="12" id="KW-0902">Two-component regulatory system</keyword>
<dbReference type="SMART" id="SM00304">
    <property type="entry name" value="HAMP"/>
    <property type="match status" value="1"/>
</dbReference>
<sequence length="441" mass="48912">MLRKFITLFRRMGLPERLFAVFVLVVVIEFAANCFLFDRVNSFELRRDDADRIAENLVLAQRTLEHADKEERGAVAQVLSTKRFTLILTSPGDRRRGSLGLSNLRSQVVEIEPELALADLELHLEEMPGNGNIGGSFRLKDRSVVRFHTHASAAWKLTAGRVASLILPTLLLIALAWLLVRTTLRPLRNLIGATRHLGSGPPQPVPERGPDELRELIRALNQMQERIHQSLVDRTQTMLAIGHDLKTPLSRMRLRLDDESVDPEVREGLTHDIDEMRLLLDSIQAYVDSDGKSIPRELIDLAVMAETLVDTAADHGADAIYAGISSLTLKVRPVPVRRALSNLIENAIHYGGNARVIVRRDGDGAEIVVEDDGPGIPEDRIVDALQPFVRLDTSRARDTAGMGLGLAIVRKAVRMENGTLDLRNRPEGGLSVTVRLPSTTD</sequence>
<organism evidence="17 18">
    <name type="scientific">Novosphingobium barchaimii LL02</name>
    <dbReference type="NCBI Taxonomy" id="1114963"/>
    <lineage>
        <taxon>Bacteria</taxon>
        <taxon>Pseudomonadati</taxon>
        <taxon>Pseudomonadota</taxon>
        <taxon>Alphaproteobacteria</taxon>
        <taxon>Sphingomonadales</taxon>
        <taxon>Sphingomonadaceae</taxon>
        <taxon>Novosphingobium</taxon>
    </lineage>
</organism>
<evidence type="ECO:0000256" key="14">
    <source>
        <dbReference type="SAM" id="Phobius"/>
    </source>
</evidence>
<comment type="caution">
    <text evidence="17">The sequence shown here is derived from an EMBL/GenBank/DDBJ whole genome shotgun (WGS) entry which is preliminary data.</text>
</comment>
<dbReference type="InterPro" id="IPR003594">
    <property type="entry name" value="HATPase_dom"/>
</dbReference>
<keyword evidence="6" id="KW-0808">Transferase</keyword>
<evidence type="ECO:0000256" key="5">
    <source>
        <dbReference type="ARBA" id="ARBA00022553"/>
    </source>
</evidence>
<accession>A0A0J7XP75</accession>
<keyword evidence="11 14" id="KW-1133">Transmembrane helix</keyword>
<evidence type="ECO:0000256" key="6">
    <source>
        <dbReference type="ARBA" id="ARBA00022679"/>
    </source>
</evidence>
<keyword evidence="10" id="KW-0067">ATP-binding</keyword>
<evidence type="ECO:0000256" key="2">
    <source>
        <dbReference type="ARBA" id="ARBA00004429"/>
    </source>
</evidence>
<dbReference type="EC" id="2.7.13.3" evidence="3"/>
<evidence type="ECO:0000256" key="12">
    <source>
        <dbReference type="ARBA" id="ARBA00023012"/>
    </source>
</evidence>
<proteinExistence type="predicted"/>
<dbReference type="Gene3D" id="1.10.287.130">
    <property type="match status" value="1"/>
</dbReference>
<evidence type="ECO:0000313" key="17">
    <source>
        <dbReference type="EMBL" id="KMS53472.1"/>
    </source>
</evidence>
<keyword evidence="4" id="KW-0997">Cell inner membrane</keyword>
<dbReference type="Pfam" id="PF02518">
    <property type="entry name" value="HATPase_c"/>
    <property type="match status" value="1"/>
</dbReference>
<feature type="domain" description="Histidine kinase" evidence="15">
    <location>
        <begin position="240"/>
        <end position="440"/>
    </location>
</feature>
<keyword evidence="8" id="KW-0547">Nucleotide-binding</keyword>
<dbReference type="InterPro" id="IPR005467">
    <property type="entry name" value="His_kinase_dom"/>
</dbReference>
<dbReference type="Pfam" id="PF00672">
    <property type="entry name" value="HAMP"/>
    <property type="match status" value="1"/>
</dbReference>
<dbReference type="CDD" id="cd06225">
    <property type="entry name" value="HAMP"/>
    <property type="match status" value="1"/>
</dbReference>
<comment type="subcellular location">
    <subcellularLocation>
        <location evidence="2">Cell inner membrane</location>
        <topology evidence="2">Multi-pass membrane protein</topology>
    </subcellularLocation>
</comment>
<dbReference type="GO" id="GO:0005886">
    <property type="term" value="C:plasma membrane"/>
    <property type="evidence" value="ECO:0007669"/>
    <property type="project" value="UniProtKB-SubCell"/>
</dbReference>
<dbReference type="InterPro" id="IPR036890">
    <property type="entry name" value="HATPase_C_sf"/>
</dbReference>
<dbReference type="GO" id="GO:0005524">
    <property type="term" value="F:ATP binding"/>
    <property type="evidence" value="ECO:0007669"/>
    <property type="project" value="UniProtKB-KW"/>
</dbReference>
<dbReference type="PRINTS" id="PR00344">
    <property type="entry name" value="BCTRLSENSOR"/>
</dbReference>
<evidence type="ECO:0000256" key="7">
    <source>
        <dbReference type="ARBA" id="ARBA00022692"/>
    </source>
</evidence>
<dbReference type="InterPro" id="IPR003660">
    <property type="entry name" value="HAMP_dom"/>
</dbReference>
<dbReference type="EMBL" id="JACU01000007">
    <property type="protein sequence ID" value="KMS53472.1"/>
    <property type="molecule type" value="Genomic_DNA"/>
</dbReference>
<dbReference type="PROSITE" id="PS50885">
    <property type="entry name" value="HAMP"/>
    <property type="match status" value="1"/>
</dbReference>
<dbReference type="PATRIC" id="fig|1114963.3.peg.3325"/>
<dbReference type="InterPro" id="IPR050980">
    <property type="entry name" value="2C_sensor_his_kinase"/>
</dbReference>
<evidence type="ECO:0000256" key="9">
    <source>
        <dbReference type="ARBA" id="ARBA00022777"/>
    </source>
</evidence>
<evidence type="ECO:0000313" key="18">
    <source>
        <dbReference type="Proteomes" id="UP000052268"/>
    </source>
</evidence>
<feature type="domain" description="HAMP" evidence="16">
    <location>
        <begin position="181"/>
        <end position="232"/>
    </location>
</feature>
<evidence type="ECO:0000256" key="4">
    <source>
        <dbReference type="ARBA" id="ARBA00022519"/>
    </source>
</evidence>
<evidence type="ECO:0000256" key="11">
    <source>
        <dbReference type="ARBA" id="ARBA00022989"/>
    </source>
</evidence>
<name>A0A0J7XP75_9SPHN</name>
<keyword evidence="9 17" id="KW-0418">Kinase</keyword>
<keyword evidence="13 14" id="KW-0472">Membrane</keyword>
<dbReference type="OrthoDB" id="9804645at2"/>
<evidence type="ECO:0000256" key="3">
    <source>
        <dbReference type="ARBA" id="ARBA00012438"/>
    </source>
</evidence>
<dbReference type="RefSeq" id="WP_059152426.1">
    <property type="nucleotide sequence ID" value="NZ_KQ130455.1"/>
</dbReference>
<feature type="transmembrane region" description="Helical" evidence="14">
    <location>
        <begin position="18"/>
        <end position="37"/>
    </location>
</feature>
<dbReference type="PANTHER" id="PTHR44936:SF5">
    <property type="entry name" value="SENSOR HISTIDINE KINASE ENVZ"/>
    <property type="match status" value="1"/>
</dbReference>
<feature type="transmembrane region" description="Helical" evidence="14">
    <location>
        <begin position="162"/>
        <end position="180"/>
    </location>
</feature>
<dbReference type="SUPFAM" id="SSF55874">
    <property type="entry name" value="ATPase domain of HSP90 chaperone/DNA topoisomerase II/histidine kinase"/>
    <property type="match status" value="1"/>
</dbReference>
<dbReference type="PROSITE" id="PS50109">
    <property type="entry name" value="HIS_KIN"/>
    <property type="match status" value="1"/>
</dbReference>
<reference evidence="17 18" key="1">
    <citation type="journal article" date="2015" name="G3 (Bethesda)">
        <title>Insights into Ongoing Evolution of the Hexachlorocyclohexane Catabolic Pathway from Comparative Genomics of Ten Sphingomonadaceae Strains.</title>
        <authorList>
            <person name="Pearce S.L."/>
            <person name="Oakeshott J.G."/>
            <person name="Pandey G."/>
        </authorList>
    </citation>
    <scope>NUCLEOTIDE SEQUENCE [LARGE SCALE GENOMIC DNA]</scope>
    <source>
        <strain evidence="17 18">LL02</strain>
    </source>
</reference>
<dbReference type="CDD" id="cd00075">
    <property type="entry name" value="HATPase"/>
    <property type="match status" value="1"/>
</dbReference>
<evidence type="ECO:0000256" key="8">
    <source>
        <dbReference type="ARBA" id="ARBA00022741"/>
    </source>
</evidence>
<protein>
    <recommendedName>
        <fullName evidence="3">histidine kinase</fullName>
        <ecNumber evidence="3">2.7.13.3</ecNumber>
    </recommendedName>
</protein>
<evidence type="ECO:0000259" key="16">
    <source>
        <dbReference type="PROSITE" id="PS50885"/>
    </source>
</evidence>